<keyword evidence="1" id="KW-0812">Transmembrane</keyword>
<feature type="transmembrane region" description="Helical" evidence="1">
    <location>
        <begin position="54"/>
        <end position="75"/>
    </location>
</feature>
<dbReference type="RefSeq" id="WP_140003274.1">
    <property type="nucleotide sequence ID" value="NZ_CP040946.1"/>
</dbReference>
<organism evidence="3 4">
    <name type="scientific">Methylophilus medardicus</name>
    <dbReference type="NCBI Taxonomy" id="2588534"/>
    <lineage>
        <taxon>Bacteria</taxon>
        <taxon>Pseudomonadati</taxon>
        <taxon>Pseudomonadota</taxon>
        <taxon>Betaproteobacteria</taxon>
        <taxon>Nitrosomonadales</taxon>
        <taxon>Methylophilaceae</taxon>
        <taxon>Methylophilus</taxon>
    </lineage>
</organism>
<feature type="transmembrane region" description="Helical" evidence="1">
    <location>
        <begin position="136"/>
        <end position="157"/>
    </location>
</feature>
<dbReference type="PANTHER" id="PTHR42208">
    <property type="entry name" value="HEAVY METAL TRANSPORTER-RELATED"/>
    <property type="match status" value="1"/>
</dbReference>
<evidence type="ECO:0000259" key="2">
    <source>
        <dbReference type="Pfam" id="PF13386"/>
    </source>
</evidence>
<keyword evidence="4" id="KW-1185">Reference proteome</keyword>
<dbReference type="EMBL" id="CP040946">
    <property type="protein sequence ID" value="QDC43933.1"/>
    <property type="molecule type" value="Genomic_DNA"/>
</dbReference>
<gene>
    <name evidence="3" type="ORF">FIU01_04935</name>
</gene>
<feature type="transmembrane region" description="Helical" evidence="1">
    <location>
        <begin position="169"/>
        <end position="190"/>
    </location>
</feature>
<keyword evidence="1" id="KW-1133">Transmembrane helix</keyword>
<dbReference type="PANTHER" id="PTHR42208:SF1">
    <property type="entry name" value="HEAVY METAL TRANSPORTER"/>
    <property type="match status" value="1"/>
</dbReference>
<reference evidence="4" key="1">
    <citation type="journal article" date="2019" name="ISME J.">
        <title>Evolution in action: habitat transition from sediment to the pelagial leads to genome streamlining in Methylophilaceae.</title>
        <authorList>
            <person name="Salcher M."/>
            <person name="Schaefle D."/>
            <person name="Kaspar M."/>
            <person name="Neuenschwander S.M."/>
            <person name="Ghai R."/>
        </authorList>
    </citation>
    <scope>NUCLEOTIDE SEQUENCE [LARGE SCALE GENOMIC DNA]</scope>
    <source>
        <strain evidence="4">MMS-M-51</strain>
    </source>
</reference>
<evidence type="ECO:0000313" key="4">
    <source>
        <dbReference type="Proteomes" id="UP000311008"/>
    </source>
</evidence>
<accession>A0A5B8CRN7</accession>
<feature type="transmembrane region" description="Helical" evidence="1">
    <location>
        <begin position="210"/>
        <end position="228"/>
    </location>
</feature>
<evidence type="ECO:0000313" key="3">
    <source>
        <dbReference type="EMBL" id="QDC43933.1"/>
    </source>
</evidence>
<dbReference type="AlphaFoldDB" id="A0A5B8CRN7"/>
<evidence type="ECO:0000256" key="1">
    <source>
        <dbReference type="SAM" id="Phobius"/>
    </source>
</evidence>
<dbReference type="InterPro" id="IPR039447">
    <property type="entry name" value="UreH-like_TM_dom"/>
</dbReference>
<dbReference type="OrthoDB" id="9798690at2"/>
<feature type="domain" description="Urease accessory protein UreH-like transmembrane" evidence="2">
    <location>
        <begin position="8"/>
        <end position="220"/>
    </location>
</feature>
<protein>
    <submittedName>
        <fullName evidence="3">Sulfite exporter TauE/SafE family protein</fullName>
    </submittedName>
</protein>
<feature type="transmembrane region" description="Helical" evidence="1">
    <location>
        <begin position="87"/>
        <end position="108"/>
    </location>
</feature>
<dbReference type="KEGG" id="mmec:FIU01_04935"/>
<sequence length="238" mass="26266">MLASLLLTAFVMGLAGGPHCIAMCGAACGAMQSTVNTTRQYRSIPLRVMHTIPWSFYLGRMLGYGLLGAIAAETLRGLAWLSIQSHVFQPLWTFSHTLIFAWGALLVITGQQPQWALKRAQQVWVWIKQHTEHAKLGYLLTGMIWALLPCGLLYSAVMLASLQSQWLQGALVMMAFASGSATVLATAPLIWRAGQQSLPSWFKESTGMRLSGLLLIALSLVALWMDVMHHDKLWCQLL</sequence>
<name>A0A5B8CRN7_9PROT</name>
<proteinExistence type="predicted"/>
<dbReference type="Pfam" id="PF13386">
    <property type="entry name" value="DsbD_2"/>
    <property type="match status" value="1"/>
</dbReference>
<dbReference type="Proteomes" id="UP000311008">
    <property type="component" value="Chromosome"/>
</dbReference>
<keyword evidence="1" id="KW-0472">Membrane</keyword>